<feature type="non-terminal residue" evidence="3">
    <location>
        <position position="378"/>
    </location>
</feature>
<dbReference type="Gene3D" id="3.30.559.10">
    <property type="entry name" value="Chloramphenicol acetyltransferase-like domain"/>
    <property type="match status" value="1"/>
</dbReference>
<evidence type="ECO:0000256" key="1">
    <source>
        <dbReference type="ARBA" id="ARBA00022737"/>
    </source>
</evidence>
<keyword evidence="4" id="KW-1185">Reference proteome</keyword>
<dbReference type="InterPro" id="IPR001242">
    <property type="entry name" value="Condensation_dom"/>
</dbReference>
<dbReference type="EMBL" id="JAHZIJ010000054">
    <property type="protein sequence ID" value="MBW7477862.1"/>
    <property type="molecule type" value="Genomic_DNA"/>
</dbReference>
<comment type="caution">
    <text evidence="3">The sequence shown here is derived from an EMBL/GenBank/DDBJ whole genome shotgun (WGS) entry which is preliminary data.</text>
</comment>
<dbReference type="PANTHER" id="PTHR45527:SF1">
    <property type="entry name" value="FATTY ACID SYNTHASE"/>
    <property type="match status" value="1"/>
</dbReference>
<sequence>MKTKNLVQNIYKMTPLQQGMLFHTMYEDRSAYLAQHYFGLAGELEIRYFERSLNEVIERYDILRTIFRKNKTDQYVQIVLRERKLKVYFNDLSRMDKQEQDEIWNAYRRSDRETGFDLTKDLLMRVAVFQTGPSRFEVLWSHHHILMDGWCLSTIISETMQLYQSFVKGAEAVLDPVIPYSQYIKWLDGQDERVAAEYWKSYLSEYDEQVFIVKEDYSGKKGETKKSVFTLSRQDTRSLQELARYHNVTLNVLIQCLWGVLLQKYNGVRDVVFGTVVSGRPPQIKGIESMVGLFINTIPVRISCEPSESFVELLTKVQQASTEANKYDYYPLYEIQALSSIKQGLINNIVVFENYPVTKEIENAAADVSALSIIDANV</sequence>
<accession>A0ABS7DD42</accession>
<reference evidence="3 4" key="1">
    <citation type="submission" date="2021-07" db="EMBL/GenBank/DDBJ databases">
        <title>Paenibacillus radiodurans sp. nov., isolated from the southeastern edge of Tengger Desert.</title>
        <authorList>
            <person name="Zhang G."/>
        </authorList>
    </citation>
    <scope>NUCLEOTIDE SEQUENCE [LARGE SCALE GENOMIC DNA]</scope>
    <source>
        <strain evidence="3 4">DT7-4</strain>
    </source>
</reference>
<feature type="domain" description="Condensation" evidence="2">
    <location>
        <begin position="7"/>
        <end position="364"/>
    </location>
</feature>
<name>A0ABS7DD42_9BACL</name>
<gene>
    <name evidence="3" type="ORF">K0T92_24440</name>
</gene>
<protein>
    <submittedName>
        <fullName evidence="3">Non-ribosomal peptide synthetase</fullName>
    </submittedName>
</protein>
<dbReference type="PANTHER" id="PTHR45527">
    <property type="entry name" value="NONRIBOSOMAL PEPTIDE SYNTHETASE"/>
    <property type="match status" value="1"/>
</dbReference>
<dbReference type="CDD" id="cd19543">
    <property type="entry name" value="DCL_NRPS"/>
    <property type="match status" value="1"/>
</dbReference>
<keyword evidence="1" id="KW-0677">Repeat</keyword>
<dbReference type="Pfam" id="PF00668">
    <property type="entry name" value="Condensation"/>
    <property type="match status" value="1"/>
</dbReference>
<dbReference type="SUPFAM" id="SSF52777">
    <property type="entry name" value="CoA-dependent acyltransferases"/>
    <property type="match status" value="2"/>
</dbReference>
<proteinExistence type="predicted"/>
<organism evidence="3 4">
    <name type="scientific">Paenibacillus oenotherae</name>
    <dbReference type="NCBI Taxonomy" id="1435645"/>
    <lineage>
        <taxon>Bacteria</taxon>
        <taxon>Bacillati</taxon>
        <taxon>Bacillota</taxon>
        <taxon>Bacilli</taxon>
        <taxon>Bacillales</taxon>
        <taxon>Paenibacillaceae</taxon>
        <taxon>Paenibacillus</taxon>
    </lineage>
</organism>
<evidence type="ECO:0000313" key="3">
    <source>
        <dbReference type="EMBL" id="MBW7477862.1"/>
    </source>
</evidence>
<dbReference type="InterPro" id="IPR023213">
    <property type="entry name" value="CAT-like_dom_sf"/>
</dbReference>
<dbReference type="Gene3D" id="3.30.559.30">
    <property type="entry name" value="Nonribosomal peptide synthetase, condensation domain"/>
    <property type="match status" value="1"/>
</dbReference>
<evidence type="ECO:0000313" key="4">
    <source>
        <dbReference type="Proteomes" id="UP000812277"/>
    </source>
</evidence>
<dbReference type="Proteomes" id="UP000812277">
    <property type="component" value="Unassembled WGS sequence"/>
</dbReference>
<evidence type="ECO:0000259" key="2">
    <source>
        <dbReference type="Pfam" id="PF00668"/>
    </source>
</evidence>
<dbReference type="RefSeq" id="WP_246628412.1">
    <property type="nucleotide sequence ID" value="NZ_JAHZIJ010000054.1"/>
</dbReference>